<feature type="transmembrane region" description="Helical" evidence="1">
    <location>
        <begin position="83"/>
        <end position="104"/>
    </location>
</feature>
<evidence type="ECO:0000313" key="2">
    <source>
        <dbReference type="EMBL" id="CAF1361880.1"/>
    </source>
</evidence>
<evidence type="ECO:0000313" key="5">
    <source>
        <dbReference type="Proteomes" id="UP000663852"/>
    </source>
</evidence>
<feature type="transmembrane region" description="Helical" evidence="1">
    <location>
        <begin position="50"/>
        <end position="71"/>
    </location>
</feature>
<comment type="caution">
    <text evidence="2">The sequence shown here is derived from an EMBL/GenBank/DDBJ whole genome shotgun (WGS) entry which is preliminary data.</text>
</comment>
<dbReference type="EMBL" id="CAJNOR010003980">
    <property type="protein sequence ID" value="CAF1464927.1"/>
    <property type="molecule type" value="Genomic_DNA"/>
</dbReference>
<dbReference type="Proteomes" id="UP000663852">
    <property type="component" value="Unassembled WGS sequence"/>
</dbReference>
<dbReference type="SUPFAM" id="SSF81321">
    <property type="entry name" value="Family A G protein-coupled receptor-like"/>
    <property type="match status" value="1"/>
</dbReference>
<evidence type="ECO:0000313" key="4">
    <source>
        <dbReference type="Proteomes" id="UP000663828"/>
    </source>
</evidence>
<reference evidence="2" key="1">
    <citation type="submission" date="2021-02" db="EMBL/GenBank/DDBJ databases">
        <authorList>
            <person name="Nowell W R."/>
        </authorList>
    </citation>
    <scope>NUCLEOTIDE SEQUENCE</scope>
</reference>
<keyword evidence="1" id="KW-0812">Transmembrane</keyword>
<gene>
    <name evidence="2" type="ORF">EDS130_LOCUS33866</name>
    <name evidence="3" type="ORF">XAT740_LOCUS37648</name>
</gene>
<keyword evidence="4" id="KW-1185">Reference proteome</keyword>
<evidence type="ECO:0000256" key="1">
    <source>
        <dbReference type="SAM" id="Phobius"/>
    </source>
</evidence>
<keyword evidence="1" id="KW-0472">Membrane</keyword>
<proteinExistence type="predicted"/>
<evidence type="ECO:0000313" key="3">
    <source>
        <dbReference type="EMBL" id="CAF1464927.1"/>
    </source>
</evidence>
<dbReference type="AlphaFoldDB" id="A0A815I6K4"/>
<dbReference type="Proteomes" id="UP000663828">
    <property type="component" value="Unassembled WGS sequence"/>
</dbReference>
<organism evidence="2 5">
    <name type="scientific">Adineta ricciae</name>
    <name type="common">Rotifer</name>
    <dbReference type="NCBI Taxonomy" id="249248"/>
    <lineage>
        <taxon>Eukaryota</taxon>
        <taxon>Metazoa</taxon>
        <taxon>Spiralia</taxon>
        <taxon>Gnathifera</taxon>
        <taxon>Rotifera</taxon>
        <taxon>Eurotatoria</taxon>
        <taxon>Bdelloidea</taxon>
        <taxon>Adinetida</taxon>
        <taxon>Adinetidae</taxon>
        <taxon>Adineta</taxon>
    </lineage>
</organism>
<accession>A0A815I6K4</accession>
<sequence length="139" mass="16164">MFYSNNSPSLIAEPWFIPLDIFMIVCSIVDILLNLIFLVTILLDRTYHTIPMILIVNSCLAQVVLVQAIYFSLVDLHYFPCTFAGYMTYVTCAVLNYLFLLQAFYRYVIVVYPTRWHHMGICAVVSIGLHIHWSDCMQR</sequence>
<protein>
    <recommendedName>
        <fullName evidence="6">G-protein coupled receptors family 1 profile domain-containing protein</fullName>
    </recommendedName>
</protein>
<dbReference type="EMBL" id="CAJNOJ010000276">
    <property type="protein sequence ID" value="CAF1361880.1"/>
    <property type="molecule type" value="Genomic_DNA"/>
</dbReference>
<evidence type="ECO:0008006" key="6">
    <source>
        <dbReference type="Google" id="ProtNLM"/>
    </source>
</evidence>
<keyword evidence="1" id="KW-1133">Transmembrane helix</keyword>
<dbReference type="Gene3D" id="1.20.1070.10">
    <property type="entry name" value="Rhodopsin 7-helix transmembrane proteins"/>
    <property type="match status" value="1"/>
</dbReference>
<feature type="transmembrane region" description="Helical" evidence="1">
    <location>
        <begin position="15"/>
        <end position="43"/>
    </location>
</feature>
<name>A0A815I6K4_ADIRI</name>